<proteinExistence type="predicted"/>
<keyword evidence="3 4" id="KW-0408">Iron</keyword>
<dbReference type="OrthoDB" id="9808312at2"/>
<evidence type="ECO:0000256" key="3">
    <source>
        <dbReference type="ARBA" id="ARBA00023004"/>
    </source>
</evidence>
<feature type="compositionally biased region" description="Basic and acidic residues" evidence="5">
    <location>
        <begin position="65"/>
        <end position="79"/>
    </location>
</feature>
<feature type="domain" description="Cytochrome c" evidence="7">
    <location>
        <begin position="106"/>
        <end position="209"/>
    </location>
</feature>
<dbReference type="GO" id="GO:0046872">
    <property type="term" value="F:metal ion binding"/>
    <property type="evidence" value="ECO:0007669"/>
    <property type="project" value="UniProtKB-KW"/>
</dbReference>
<dbReference type="Pfam" id="PF00034">
    <property type="entry name" value="Cytochrom_C"/>
    <property type="match status" value="1"/>
</dbReference>
<reference evidence="8 9" key="1">
    <citation type="submission" date="2019-08" db="EMBL/GenBank/DDBJ databases">
        <authorList>
            <person name="Peeters C."/>
        </authorList>
    </citation>
    <scope>NUCLEOTIDE SEQUENCE [LARGE SCALE GENOMIC DNA]</scope>
    <source>
        <strain evidence="8 9">LMG 30175</strain>
    </source>
</reference>
<dbReference type="InterPro" id="IPR051459">
    <property type="entry name" value="Cytochrome_c-type_DH"/>
</dbReference>
<feature type="region of interest" description="Disordered" evidence="5">
    <location>
        <begin position="58"/>
        <end position="93"/>
    </location>
</feature>
<dbReference type="EMBL" id="CABPRZ010000009">
    <property type="protein sequence ID" value="VVE09472.1"/>
    <property type="molecule type" value="Genomic_DNA"/>
</dbReference>
<dbReference type="PROSITE" id="PS51007">
    <property type="entry name" value="CYTC"/>
    <property type="match status" value="2"/>
</dbReference>
<sequence length="358" mass="38598">MNDPHDGAKRTPTGRRLASAIGLGLILFAVGYGVYRTPLFKNLYAQVGGKPTTAPAVPVYSRAQMEADRKLSRKDDGKTQPRTPIGEDGYYIPPSDADIPPGPYGDAIRRGKGIFMNPGLYVKDHVGNALACANCHLDGGRRENSAPMWAAYGAYPAFRKKTGSVSTLEDRIKGCFTYSMNAQGSSTGKPPEAGSQVYRDLVTYMAWLADGAPAGEKLRGALYPHMEKPADGYDLKHGLAVYGQNCALCHGINGQGTRDDAGKVKFPPLWGKDSYNWGAGMARIDTAAGFIKANMPFGKPYSLTDQEAWDVAAYINSQERPKDTRQTGTVEEAAKKYHAGEDSYYGKVIDGHLVGTGS</sequence>
<feature type="domain" description="Cytochrome c" evidence="7">
    <location>
        <begin position="233"/>
        <end position="319"/>
    </location>
</feature>
<dbReference type="SUPFAM" id="SSF46626">
    <property type="entry name" value="Cytochrome c"/>
    <property type="match status" value="2"/>
</dbReference>
<keyword evidence="6" id="KW-0472">Membrane</keyword>
<accession>A0A5E4VB33</accession>
<keyword evidence="9" id="KW-1185">Reference proteome</keyword>
<keyword evidence="6" id="KW-1133">Transmembrane helix</keyword>
<keyword evidence="1 4" id="KW-0349">Heme</keyword>
<dbReference type="PANTHER" id="PTHR35008:SF9">
    <property type="entry name" value="CYTOCHROME C DOMAIN-CONTAINING PROTEIN"/>
    <property type="match status" value="1"/>
</dbReference>
<dbReference type="Gene3D" id="1.10.760.10">
    <property type="entry name" value="Cytochrome c-like domain"/>
    <property type="match status" value="2"/>
</dbReference>
<evidence type="ECO:0000256" key="5">
    <source>
        <dbReference type="SAM" id="MobiDB-lite"/>
    </source>
</evidence>
<organism evidence="8 9">
    <name type="scientific">Pandoraea terrae</name>
    <dbReference type="NCBI Taxonomy" id="1537710"/>
    <lineage>
        <taxon>Bacteria</taxon>
        <taxon>Pseudomonadati</taxon>
        <taxon>Pseudomonadota</taxon>
        <taxon>Betaproteobacteria</taxon>
        <taxon>Burkholderiales</taxon>
        <taxon>Burkholderiaceae</taxon>
        <taxon>Pandoraea</taxon>
    </lineage>
</organism>
<evidence type="ECO:0000259" key="7">
    <source>
        <dbReference type="PROSITE" id="PS51007"/>
    </source>
</evidence>
<dbReference type="Proteomes" id="UP000414233">
    <property type="component" value="Unassembled WGS sequence"/>
</dbReference>
<evidence type="ECO:0000256" key="4">
    <source>
        <dbReference type="PROSITE-ProRule" id="PRU00433"/>
    </source>
</evidence>
<evidence type="ECO:0000313" key="8">
    <source>
        <dbReference type="EMBL" id="VVE09472.1"/>
    </source>
</evidence>
<dbReference type="InterPro" id="IPR036909">
    <property type="entry name" value="Cyt_c-like_dom_sf"/>
</dbReference>
<dbReference type="Pfam" id="PF21342">
    <property type="entry name" value="SoxA-TsdA_cyt-c"/>
    <property type="match status" value="1"/>
</dbReference>
<protein>
    <submittedName>
        <fullName evidence="8">Cytochrome C</fullName>
    </submittedName>
</protein>
<dbReference type="PANTHER" id="PTHR35008">
    <property type="entry name" value="BLL4482 PROTEIN-RELATED"/>
    <property type="match status" value="1"/>
</dbReference>
<dbReference type="GO" id="GO:0020037">
    <property type="term" value="F:heme binding"/>
    <property type="evidence" value="ECO:0007669"/>
    <property type="project" value="InterPro"/>
</dbReference>
<evidence type="ECO:0000256" key="6">
    <source>
        <dbReference type="SAM" id="Phobius"/>
    </source>
</evidence>
<feature type="transmembrane region" description="Helical" evidence="6">
    <location>
        <begin position="17"/>
        <end position="35"/>
    </location>
</feature>
<evidence type="ECO:0000256" key="2">
    <source>
        <dbReference type="ARBA" id="ARBA00022723"/>
    </source>
</evidence>
<keyword evidence="6" id="KW-0812">Transmembrane</keyword>
<dbReference type="InterPro" id="IPR009056">
    <property type="entry name" value="Cyt_c-like_dom"/>
</dbReference>
<dbReference type="GO" id="GO:0009055">
    <property type="term" value="F:electron transfer activity"/>
    <property type="evidence" value="ECO:0007669"/>
    <property type="project" value="InterPro"/>
</dbReference>
<dbReference type="AlphaFoldDB" id="A0A5E4VB33"/>
<dbReference type="RefSeq" id="WP_150697353.1">
    <property type="nucleotide sequence ID" value="NZ_CABPRZ010000009.1"/>
</dbReference>
<name>A0A5E4VB33_9BURK</name>
<evidence type="ECO:0000256" key="1">
    <source>
        <dbReference type="ARBA" id="ARBA00022617"/>
    </source>
</evidence>
<gene>
    <name evidence="8" type="ORF">PTE30175_02484</name>
</gene>
<keyword evidence="2 4" id="KW-0479">Metal-binding</keyword>
<evidence type="ECO:0000313" key="9">
    <source>
        <dbReference type="Proteomes" id="UP000414233"/>
    </source>
</evidence>